<keyword evidence="11" id="KW-1185">Reference proteome</keyword>
<accession>A0ABV1SJ96</accession>
<feature type="transmembrane region" description="Helical" evidence="8">
    <location>
        <begin position="195"/>
        <end position="224"/>
    </location>
</feature>
<feature type="transmembrane region" description="Helical" evidence="8">
    <location>
        <begin position="147"/>
        <end position="174"/>
    </location>
</feature>
<evidence type="ECO:0000256" key="3">
    <source>
        <dbReference type="ARBA" id="ARBA00022448"/>
    </source>
</evidence>
<dbReference type="Proteomes" id="UP001438953">
    <property type="component" value="Unassembled WGS sequence"/>
</dbReference>
<protein>
    <submittedName>
        <fullName evidence="10">ABC transporter permease</fullName>
    </submittedName>
</protein>
<dbReference type="InterPro" id="IPR000515">
    <property type="entry name" value="MetI-like"/>
</dbReference>
<evidence type="ECO:0000256" key="7">
    <source>
        <dbReference type="ARBA" id="ARBA00023136"/>
    </source>
</evidence>
<organism evidence="10 11">
    <name type="scientific">Thioclava kandeliae</name>
    <dbReference type="NCBI Taxonomy" id="3070818"/>
    <lineage>
        <taxon>Bacteria</taxon>
        <taxon>Pseudomonadati</taxon>
        <taxon>Pseudomonadota</taxon>
        <taxon>Alphaproteobacteria</taxon>
        <taxon>Rhodobacterales</taxon>
        <taxon>Paracoccaceae</taxon>
        <taxon>Thioclava</taxon>
    </lineage>
</organism>
<feature type="transmembrane region" description="Helical" evidence="8">
    <location>
        <begin position="103"/>
        <end position="127"/>
    </location>
</feature>
<dbReference type="SUPFAM" id="SSF161098">
    <property type="entry name" value="MetI-like"/>
    <property type="match status" value="1"/>
</dbReference>
<feature type="transmembrane region" description="Helical" evidence="8">
    <location>
        <begin position="251"/>
        <end position="272"/>
    </location>
</feature>
<comment type="similarity">
    <text evidence="2">Belongs to the binding-protein-dependent transport system permease family. CysTW subfamily.</text>
</comment>
<comment type="subcellular location">
    <subcellularLocation>
        <location evidence="1 8">Cell membrane</location>
        <topology evidence="1 8">Multi-pass membrane protein</topology>
    </subcellularLocation>
</comment>
<dbReference type="CDD" id="cd06261">
    <property type="entry name" value="TM_PBP2"/>
    <property type="match status" value="1"/>
</dbReference>
<proteinExistence type="inferred from homology"/>
<evidence type="ECO:0000313" key="10">
    <source>
        <dbReference type="EMBL" id="MER5172967.1"/>
    </source>
</evidence>
<dbReference type="Pfam" id="PF00528">
    <property type="entry name" value="BPD_transp_1"/>
    <property type="match status" value="1"/>
</dbReference>
<keyword evidence="3 8" id="KW-0813">Transport</keyword>
<comment type="caution">
    <text evidence="10">The sequence shown here is derived from an EMBL/GenBank/DDBJ whole genome shotgun (WGS) entry which is preliminary data.</text>
</comment>
<gene>
    <name evidence="10" type="ORF">VSX56_14405</name>
</gene>
<evidence type="ECO:0000256" key="8">
    <source>
        <dbReference type="RuleBase" id="RU363032"/>
    </source>
</evidence>
<keyword evidence="6 8" id="KW-1133">Transmembrane helix</keyword>
<evidence type="ECO:0000259" key="9">
    <source>
        <dbReference type="PROSITE" id="PS50928"/>
    </source>
</evidence>
<dbReference type="RefSeq" id="WP_350938093.1">
    <property type="nucleotide sequence ID" value="NZ_JAYWLC010000013.1"/>
</dbReference>
<dbReference type="PROSITE" id="PS50928">
    <property type="entry name" value="ABC_TM1"/>
    <property type="match status" value="1"/>
</dbReference>
<sequence length="285" mass="30608">MTSSRWLGAGLVLPVTALLLLFFLAPTLLMGLMSLRNYTAGSGIGADWTLGNYFSVLSDGFYIEIMLRTLFLGLVVTLATLVLGFPLALFILRARPAVQTVTILLVIFPLLCNIVVRSFGWMVLLSPNGVVNETLESFGLISGPLDLMYNLLGVVIGLTQIYLPFMVLLLVPALQNIPADVEAAALGLKASRGRAFFTIIVPLALPGIITGSILVFVLSISALVTPRMLGGPTYKVMATQIYDEFMTNLNWPAGAALAFILTAITLGLIWGANRLAARYTKGLQA</sequence>
<evidence type="ECO:0000256" key="2">
    <source>
        <dbReference type="ARBA" id="ARBA00007069"/>
    </source>
</evidence>
<evidence type="ECO:0000256" key="1">
    <source>
        <dbReference type="ARBA" id="ARBA00004651"/>
    </source>
</evidence>
<feature type="transmembrane region" description="Helical" evidence="8">
    <location>
        <begin position="66"/>
        <end position="91"/>
    </location>
</feature>
<dbReference type="InterPro" id="IPR035906">
    <property type="entry name" value="MetI-like_sf"/>
</dbReference>
<dbReference type="PANTHER" id="PTHR42929:SF5">
    <property type="entry name" value="ABC TRANSPORTER PERMEASE PROTEIN"/>
    <property type="match status" value="1"/>
</dbReference>
<feature type="domain" description="ABC transmembrane type-1" evidence="9">
    <location>
        <begin position="66"/>
        <end position="270"/>
    </location>
</feature>
<evidence type="ECO:0000256" key="5">
    <source>
        <dbReference type="ARBA" id="ARBA00022692"/>
    </source>
</evidence>
<evidence type="ECO:0000256" key="4">
    <source>
        <dbReference type="ARBA" id="ARBA00022475"/>
    </source>
</evidence>
<name>A0ABV1SJ96_9RHOB</name>
<evidence type="ECO:0000256" key="6">
    <source>
        <dbReference type="ARBA" id="ARBA00022989"/>
    </source>
</evidence>
<dbReference type="Gene3D" id="1.10.3720.10">
    <property type="entry name" value="MetI-like"/>
    <property type="match status" value="1"/>
</dbReference>
<keyword evidence="4" id="KW-1003">Cell membrane</keyword>
<dbReference type="PANTHER" id="PTHR42929">
    <property type="entry name" value="INNER MEMBRANE ABC TRANSPORTER PERMEASE PROTEIN YDCU-RELATED-RELATED"/>
    <property type="match status" value="1"/>
</dbReference>
<keyword evidence="7 8" id="KW-0472">Membrane</keyword>
<keyword evidence="5 8" id="KW-0812">Transmembrane</keyword>
<dbReference type="EMBL" id="JAYWLC010000013">
    <property type="protein sequence ID" value="MER5172967.1"/>
    <property type="molecule type" value="Genomic_DNA"/>
</dbReference>
<reference evidence="10 11" key="1">
    <citation type="submission" date="2024-06" db="EMBL/GenBank/DDBJ databases">
        <title>Thioclava kandeliae sp. nov. from a rhizosphere soil sample of Kandelia candel in a mangrove.</title>
        <authorList>
            <person name="Mu T."/>
        </authorList>
    </citation>
    <scope>NUCLEOTIDE SEQUENCE [LARGE SCALE GENOMIC DNA]</scope>
    <source>
        <strain evidence="10 11">CPCC 100088</strain>
    </source>
</reference>
<evidence type="ECO:0000313" key="11">
    <source>
        <dbReference type="Proteomes" id="UP001438953"/>
    </source>
</evidence>